<keyword evidence="2" id="KW-1133">Transmembrane helix</keyword>
<evidence type="ECO:0000256" key="2">
    <source>
        <dbReference type="SAM" id="Phobius"/>
    </source>
</evidence>
<organism evidence="3 4">
    <name type="scientific">Rhododendron griersonianum</name>
    <dbReference type="NCBI Taxonomy" id="479676"/>
    <lineage>
        <taxon>Eukaryota</taxon>
        <taxon>Viridiplantae</taxon>
        <taxon>Streptophyta</taxon>
        <taxon>Embryophyta</taxon>
        <taxon>Tracheophyta</taxon>
        <taxon>Spermatophyta</taxon>
        <taxon>Magnoliopsida</taxon>
        <taxon>eudicotyledons</taxon>
        <taxon>Gunneridae</taxon>
        <taxon>Pentapetalae</taxon>
        <taxon>asterids</taxon>
        <taxon>Ericales</taxon>
        <taxon>Ericaceae</taxon>
        <taxon>Ericoideae</taxon>
        <taxon>Rhodoreae</taxon>
        <taxon>Rhododendron</taxon>
    </lineage>
</organism>
<evidence type="ECO:0000313" key="3">
    <source>
        <dbReference type="EMBL" id="KAG5563080.1"/>
    </source>
</evidence>
<comment type="caution">
    <text evidence="3">The sequence shown here is derived from an EMBL/GenBank/DDBJ whole genome shotgun (WGS) entry which is preliminary data.</text>
</comment>
<evidence type="ECO:0000313" key="4">
    <source>
        <dbReference type="Proteomes" id="UP000823749"/>
    </source>
</evidence>
<name>A0AAV6LDB0_9ERIC</name>
<reference evidence="3" key="1">
    <citation type="submission" date="2020-08" db="EMBL/GenBank/DDBJ databases">
        <title>Plant Genome Project.</title>
        <authorList>
            <person name="Zhang R.-G."/>
        </authorList>
    </citation>
    <scope>NUCLEOTIDE SEQUENCE</scope>
    <source>
        <strain evidence="3">WSP0</strain>
        <tissue evidence="3">Leaf</tissue>
    </source>
</reference>
<feature type="transmembrane region" description="Helical" evidence="2">
    <location>
        <begin position="57"/>
        <end position="77"/>
    </location>
</feature>
<sequence length="81" mass="9392">MTAFRRRRLRQQLHLRQKAPATPSQSSSPATRIASPRRRRYPPLPPLLWSIEINRSLPLSSVGLSLSLAWVYFNIWACFMS</sequence>
<evidence type="ECO:0000256" key="1">
    <source>
        <dbReference type="SAM" id="MobiDB-lite"/>
    </source>
</evidence>
<gene>
    <name evidence="3" type="ORF">RHGRI_005729</name>
</gene>
<dbReference type="AlphaFoldDB" id="A0AAV6LDB0"/>
<keyword evidence="2" id="KW-0812">Transmembrane</keyword>
<feature type="compositionally biased region" description="Low complexity" evidence="1">
    <location>
        <begin position="19"/>
        <end position="31"/>
    </location>
</feature>
<keyword evidence="4" id="KW-1185">Reference proteome</keyword>
<feature type="region of interest" description="Disordered" evidence="1">
    <location>
        <begin position="14"/>
        <end position="40"/>
    </location>
</feature>
<dbReference type="EMBL" id="JACTNZ010000002">
    <property type="protein sequence ID" value="KAG5563080.1"/>
    <property type="molecule type" value="Genomic_DNA"/>
</dbReference>
<accession>A0AAV6LDB0</accession>
<proteinExistence type="predicted"/>
<protein>
    <submittedName>
        <fullName evidence="3">Uncharacterized protein</fullName>
    </submittedName>
</protein>
<dbReference type="Proteomes" id="UP000823749">
    <property type="component" value="Chromosome 2"/>
</dbReference>
<keyword evidence="2" id="KW-0472">Membrane</keyword>